<keyword evidence="5" id="KW-0408">Iron</keyword>
<dbReference type="InterPro" id="IPR001128">
    <property type="entry name" value="Cyt_P450"/>
</dbReference>
<dbReference type="GO" id="GO:0005506">
    <property type="term" value="F:iron ion binding"/>
    <property type="evidence" value="ECO:0007669"/>
    <property type="project" value="InterPro"/>
</dbReference>
<dbReference type="GO" id="GO:0020037">
    <property type="term" value="F:heme binding"/>
    <property type="evidence" value="ECO:0007669"/>
    <property type="project" value="InterPro"/>
</dbReference>
<dbReference type="AlphaFoldDB" id="A0A1S3YM12"/>
<dbReference type="GO" id="GO:0004497">
    <property type="term" value="F:monooxygenase activity"/>
    <property type="evidence" value="ECO:0007669"/>
    <property type="project" value="UniProtKB-KW"/>
</dbReference>
<dbReference type="InterPro" id="IPR036396">
    <property type="entry name" value="Cyt_P450_sf"/>
</dbReference>
<dbReference type="STRING" id="4097.A0A1S3YM12"/>
<comment type="similarity">
    <text evidence="1">Belongs to the cytochrome P450 family.</text>
</comment>
<evidence type="ECO:0000256" key="5">
    <source>
        <dbReference type="ARBA" id="ARBA00023004"/>
    </source>
</evidence>
<dbReference type="PaxDb" id="4097-A0A1S3YM12"/>
<gene>
    <name evidence="7" type="primary">LOC107777590</name>
</gene>
<reference evidence="7" key="1">
    <citation type="submission" date="2025-08" db="UniProtKB">
        <authorList>
            <consortium name="RefSeq"/>
        </authorList>
    </citation>
    <scope>IDENTIFICATION</scope>
</reference>
<dbReference type="GO" id="GO:0016705">
    <property type="term" value="F:oxidoreductase activity, acting on paired donors, with incorporation or reduction of molecular oxygen"/>
    <property type="evidence" value="ECO:0007669"/>
    <property type="project" value="InterPro"/>
</dbReference>
<dbReference type="Gene3D" id="1.10.630.10">
    <property type="entry name" value="Cytochrome P450"/>
    <property type="match status" value="1"/>
</dbReference>
<name>A0A1S3YM12_TOBAC</name>
<protein>
    <submittedName>
        <fullName evidence="7">Psoralen synthase-like</fullName>
    </submittedName>
</protein>
<dbReference type="OrthoDB" id="1434613at2759"/>
<keyword evidence="2" id="KW-0349">Heme</keyword>
<accession>A0A1S3YM12</accession>
<dbReference type="PANTHER" id="PTHR47953">
    <property type="entry name" value="OS08G0105600 PROTEIN"/>
    <property type="match status" value="1"/>
</dbReference>
<evidence type="ECO:0000256" key="3">
    <source>
        <dbReference type="ARBA" id="ARBA00022723"/>
    </source>
</evidence>
<keyword evidence="4" id="KW-0560">Oxidoreductase</keyword>
<dbReference type="Pfam" id="PF00067">
    <property type="entry name" value="p450"/>
    <property type="match status" value="1"/>
</dbReference>
<evidence type="ECO:0000313" key="7">
    <source>
        <dbReference type="RefSeq" id="XP_016453128.1"/>
    </source>
</evidence>
<proteinExistence type="inferred from homology"/>
<sequence length="287" mass="32430">MENKATTFKTTGRVVTPLIYLQLGQVSTVVISSPSIAKQVLNTHDPAFANRAQLTSSNIMFYNNNDIAFSQYGNYRRQMRKICIVEILSMKMVKSFREIRQDELSSLISLIRSMKGSPVNMTDKIFWFTNSITCKAAFGNMFKDRDEFMKLMKEDSDLVFARSAIAFATSEGLAFAIYSLHLRRVPGPALVPIYDKEFAFSESQCSQLRTTLRICKVGAGQAVIANAINGSHLRKDQSSYLQTIRRKCGESRFVRPILEPALAVREFKQLASSYSETRGRYAGVHRL</sequence>
<evidence type="ECO:0000256" key="6">
    <source>
        <dbReference type="ARBA" id="ARBA00023033"/>
    </source>
</evidence>
<organism evidence="7">
    <name type="scientific">Nicotiana tabacum</name>
    <name type="common">Common tobacco</name>
    <dbReference type="NCBI Taxonomy" id="4097"/>
    <lineage>
        <taxon>Eukaryota</taxon>
        <taxon>Viridiplantae</taxon>
        <taxon>Streptophyta</taxon>
        <taxon>Embryophyta</taxon>
        <taxon>Tracheophyta</taxon>
        <taxon>Spermatophyta</taxon>
        <taxon>Magnoliopsida</taxon>
        <taxon>eudicotyledons</taxon>
        <taxon>Gunneridae</taxon>
        <taxon>Pentapetalae</taxon>
        <taxon>asterids</taxon>
        <taxon>lamiids</taxon>
        <taxon>Solanales</taxon>
        <taxon>Solanaceae</taxon>
        <taxon>Nicotianoideae</taxon>
        <taxon>Nicotianeae</taxon>
        <taxon>Nicotiana</taxon>
    </lineage>
</organism>
<dbReference type="KEGG" id="nta:107777590"/>
<dbReference type="RefSeq" id="XP_016453128.1">
    <property type="nucleotide sequence ID" value="XM_016597642.1"/>
</dbReference>
<keyword evidence="6" id="KW-0503">Monooxygenase</keyword>
<dbReference type="PANTHER" id="PTHR47953:SF20">
    <property type="entry name" value="CYTOCHROME P450"/>
    <property type="match status" value="1"/>
</dbReference>
<evidence type="ECO:0000256" key="1">
    <source>
        <dbReference type="ARBA" id="ARBA00010617"/>
    </source>
</evidence>
<dbReference type="InterPro" id="IPR052306">
    <property type="entry name" value="CYP450_71D"/>
</dbReference>
<dbReference type="SUPFAM" id="SSF48264">
    <property type="entry name" value="Cytochrome P450"/>
    <property type="match status" value="1"/>
</dbReference>
<evidence type="ECO:0000256" key="4">
    <source>
        <dbReference type="ARBA" id="ARBA00023002"/>
    </source>
</evidence>
<keyword evidence="3" id="KW-0479">Metal-binding</keyword>
<evidence type="ECO:0000256" key="2">
    <source>
        <dbReference type="ARBA" id="ARBA00022617"/>
    </source>
</evidence>
<dbReference type="SMR" id="A0A1S3YM12"/>